<dbReference type="EMBL" id="JARBJD010000332">
    <property type="protein sequence ID" value="KAK2943718.1"/>
    <property type="molecule type" value="Genomic_DNA"/>
</dbReference>
<dbReference type="Gene3D" id="1.25.40.10">
    <property type="entry name" value="Tetratricopeptide repeat domain"/>
    <property type="match status" value="1"/>
</dbReference>
<dbReference type="InterPro" id="IPR057352">
    <property type="entry name" value="TPR_TmcB/C"/>
</dbReference>
<feature type="transmembrane region" description="Helical" evidence="2">
    <location>
        <begin position="257"/>
        <end position="274"/>
    </location>
</feature>
<keyword evidence="2" id="KW-0472">Membrane</keyword>
<sequence>MSDDKKSVSSVGSTGHFQTLNEDQFKARDTALFTFFFTLSKQRKHPNPGWEWVKYALVTLEMITLAFFCVNRTTHLQTSISKGINFVDFSSFQDILPPYFSFVSIGLLAFIVLLIIYLLIVVFLYPLLVRKQPWVISLIRMIVEVTMTILLIPLLNMAIHQFDCHIGTDDSLYFCGTTISAFSDEPIPQAIGFALSIVFCVLLFAMLIMYYLLIFQHNPKYGGMFSMPSFQYQLVQALMHFGIVFAMRMLIDWPFWRFAVTVGVSALLVVWVLLKQPYYHFMGNYLSIVQWTVFGCIRALLELGYLICGFIKTPNADTILLIVTIVCGVVGLGAGIGLSILFFKLLKKRSSARWLLPEDGLPLTDPDDPVHNTLPKMKNYKLVEPAVRFIQEKEFKSFDYMNYVDLIYTTALKRHKTKADLQFHYANFLAHFKKNHVKAQSVYKTARMSSPSWPLRFLLFCQTKDHSAQGGVGNELANAQFQLQMSKAEEMHDTAKNAMRDFFSNLTAPNPRLNVILTLLHLIVDNEAKSRKIYEELLNTHPQSTQLLRQYAALLLDIYPDEDMADIILQRADQIEEDSTVTLPTSSGGTDPQAALQPRIPTPRKTRKPVG</sequence>
<keyword evidence="5" id="KW-1185">Reference proteome</keyword>
<feature type="transmembrane region" description="Helical" evidence="2">
    <location>
        <begin position="99"/>
        <end position="125"/>
    </location>
</feature>
<feature type="transmembrane region" description="Helical" evidence="2">
    <location>
        <begin position="137"/>
        <end position="159"/>
    </location>
</feature>
<evidence type="ECO:0000256" key="2">
    <source>
        <dbReference type="SAM" id="Phobius"/>
    </source>
</evidence>
<feature type="region of interest" description="Disordered" evidence="1">
    <location>
        <begin position="578"/>
        <end position="611"/>
    </location>
</feature>
<evidence type="ECO:0000313" key="4">
    <source>
        <dbReference type="EMBL" id="KAK2943718.1"/>
    </source>
</evidence>
<dbReference type="Pfam" id="PF25474">
    <property type="entry name" value="TPR_TmcB"/>
    <property type="match status" value="1"/>
</dbReference>
<evidence type="ECO:0000313" key="5">
    <source>
        <dbReference type="Proteomes" id="UP001281761"/>
    </source>
</evidence>
<organism evidence="4 5">
    <name type="scientific">Blattamonas nauphoetae</name>
    <dbReference type="NCBI Taxonomy" id="2049346"/>
    <lineage>
        <taxon>Eukaryota</taxon>
        <taxon>Metamonada</taxon>
        <taxon>Preaxostyla</taxon>
        <taxon>Oxymonadida</taxon>
        <taxon>Blattamonas</taxon>
    </lineage>
</organism>
<proteinExistence type="predicted"/>
<evidence type="ECO:0000259" key="3">
    <source>
        <dbReference type="Pfam" id="PF25474"/>
    </source>
</evidence>
<accession>A0ABQ9WW48</accession>
<dbReference type="InterPro" id="IPR052994">
    <property type="entry name" value="Tiny_macrocysts_regulators"/>
</dbReference>
<reference evidence="4 5" key="1">
    <citation type="journal article" date="2022" name="bioRxiv">
        <title>Genomics of Preaxostyla Flagellates Illuminates Evolutionary Transitions and the Path Towards Mitochondrial Loss.</title>
        <authorList>
            <person name="Novak L.V.F."/>
            <person name="Treitli S.C."/>
            <person name="Pyrih J."/>
            <person name="Halakuc P."/>
            <person name="Pipaliya S.V."/>
            <person name="Vacek V."/>
            <person name="Brzon O."/>
            <person name="Soukal P."/>
            <person name="Eme L."/>
            <person name="Dacks J.B."/>
            <person name="Karnkowska A."/>
            <person name="Elias M."/>
            <person name="Hampl V."/>
        </authorList>
    </citation>
    <scope>NUCLEOTIDE SEQUENCE [LARGE SCALE GENOMIC DNA]</scope>
    <source>
        <strain evidence="4">NAU3</strain>
        <tissue evidence="4">Gut</tissue>
    </source>
</reference>
<dbReference type="PANTHER" id="PTHR31600">
    <property type="entry name" value="TINY MACROCYSTS PROTEIN B-RELATED"/>
    <property type="match status" value="1"/>
</dbReference>
<dbReference type="PANTHER" id="PTHR31600:SF2">
    <property type="entry name" value="GAMETE ENRICHED GENE 10 PROTEIN-RELATED"/>
    <property type="match status" value="1"/>
</dbReference>
<keyword evidence="2" id="KW-0812">Transmembrane</keyword>
<dbReference type="InterPro" id="IPR011990">
    <property type="entry name" value="TPR-like_helical_dom_sf"/>
</dbReference>
<dbReference type="Proteomes" id="UP001281761">
    <property type="component" value="Unassembled WGS sequence"/>
</dbReference>
<feature type="transmembrane region" description="Helical" evidence="2">
    <location>
        <begin position="319"/>
        <end position="343"/>
    </location>
</feature>
<feature type="compositionally biased region" description="Polar residues" evidence="1">
    <location>
        <begin position="580"/>
        <end position="590"/>
    </location>
</feature>
<comment type="caution">
    <text evidence="4">The sequence shown here is derived from an EMBL/GenBank/DDBJ whole genome shotgun (WGS) entry which is preliminary data.</text>
</comment>
<protein>
    <recommendedName>
        <fullName evidence="3">TmcB/TmcC TPR repeats domain-containing protein</fullName>
    </recommendedName>
</protein>
<feature type="transmembrane region" description="Helical" evidence="2">
    <location>
        <begin position="286"/>
        <end position="307"/>
    </location>
</feature>
<feature type="compositionally biased region" description="Basic residues" evidence="1">
    <location>
        <begin position="602"/>
        <end position="611"/>
    </location>
</feature>
<gene>
    <name evidence="4" type="ORF">BLNAU_21369</name>
</gene>
<name>A0ABQ9WW48_9EUKA</name>
<evidence type="ECO:0000256" key="1">
    <source>
        <dbReference type="SAM" id="MobiDB-lite"/>
    </source>
</evidence>
<feature type="domain" description="TmcB/TmcC TPR repeats" evidence="3">
    <location>
        <begin position="466"/>
        <end position="579"/>
    </location>
</feature>
<keyword evidence="2" id="KW-1133">Transmembrane helix</keyword>
<feature type="transmembrane region" description="Helical" evidence="2">
    <location>
        <begin position="190"/>
        <end position="213"/>
    </location>
</feature>